<feature type="active site" description="Nucleophile" evidence="9">
    <location>
        <position position="162"/>
    </location>
</feature>
<reference evidence="10 11" key="1">
    <citation type="submission" date="2016-11" db="EMBL/GenBank/DDBJ databases">
        <authorList>
            <person name="Jaros S."/>
            <person name="Januszkiewicz K."/>
            <person name="Wedrychowicz H."/>
        </authorList>
    </citation>
    <scope>NUCLEOTIDE SEQUENCE [LARGE SCALE GENOMIC DNA]</scope>
    <source>
        <strain evidence="10 11">DSM 15970</strain>
    </source>
</reference>
<protein>
    <recommendedName>
        <fullName evidence="8 9">Pseudouridine-5'-phosphate glycosidase</fullName>
        <shortName evidence="9">PsiMP glycosidase</shortName>
        <ecNumber evidence="7 9">4.2.1.70</ecNumber>
    </recommendedName>
</protein>
<dbReference type="Proteomes" id="UP000184342">
    <property type="component" value="Unassembled WGS sequence"/>
</dbReference>
<dbReference type="GO" id="GO:0016798">
    <property type="term" value="F:hydrolase activity, acting on glycosyl bonds"/>
    <property type="evidence" value="ECO:0007669"/>
    <property type="project" value="UniProtKB-KW"/>
</dbReference>
<keyword evidence="4 9" id="KW-0464">Manganese</keyword>
<comment type="subunit">
    <text evidence="1 9">Homotrimer.</text>
</comment>
<evidence type="ECO:0000256" key="7">
    <source>
        <dbReference type="ARBA" id="ARBA00067044"/>
    </source>
</evidence>
<dbReference type="InterPro" id="IPR007342">
    <property type="entry name" value="PsuG"/>
</dbReference>
<feature type="binding site" evidence="9">
    <location>
        <position position="109"/>
    </location>
    <ligand>
        <name>substrate</name>
    </ligand>
</feature>
<evidence type="ECO:0000256" key="6">
    <source>
        <dbReference type="ARBA" id="ARBA00023295"/>
    </source>
</evidence>
<evidence type="ECO:0000256" key="2">
    <source>
        <dbReference type="ARBA" id="ARBA00022723"/>
    </source>
</evidence>
<evidence type="ECO:0000256" key="5">
    <source>
        <dbReference type="ARBA" id="ARBA00023239"/>
    </source>
</evidence>
<feature type="binding site" evidence="9">
    <location>
        <begin position="143"/>
        <end position="145"/>
    </location>
    <ligand>
        <name>substrate</name>
    </ligand>
</feature>
<comment type="catalytic activity">
    <reaction evidence="9">
        <text>D-ribose 5-phosphate + uracil = psi-UMP + H2O</text>
        <dbReference type="Rhea" id="RHEA:18337"/>
        <dbReference type="ChEBI" id="CHEBI:15377"/>
        <dbReference type="ChEBI" id="CHEBI:17568"/>
        <dbReference type="ChEBI" id="CHEBI:58380"/>
        <dbReference type="ChEBI" id="CHEBI:78346"/>
        <dbReference type="EC" id="4.2.1.70"/>
    </reaction>
</comment>
<dbReference type="PANTHER" id="PTHR42909">
    <property type="entry name" value="ZGC:136858"/>
    <property type="match status" value="1"/>
</dbReference>
<dbReference type="GO" id="GO:0046113">
    <property type="term" value="P:nucleobase catabolic process"/>
    <property type="evidence" value="ECO:0007669"/>
    <property type="project" value="UniProtKB-UniRule"/>
</dbReference>
<keyword evidence="3 9" id="KW-0378">Hydrolase</keyword>
<feature type="binding site" evidence="9">
    <location>
        <position position="141"/>
    </location>
    <ligand>
        <name>Mn(2+)</name>
        <dbReference type="ChEBI" id="CHEBI:29035"/>
    </ligand>
</feature>
<keyword evidence="5 9" id="KW-0456">Lyase</keyword>
<name>A0A1M6L6R1_9FIRM</name>
<keyword evidence="11" id="KW-1185">Reference proteome</keyword>
<evidence type="ECO:0000256" key="9">
    <source>
        <dbReference type="HAMAP-Rule" id="MF_01876"/>
    </source>
</evidence>
<dbReference type="STRING" id="1122934.SAMN02745691_02344"/>
<comment type="cofactor">
    <cofactor evidence="9">
        <name>Mn(2+)</name>
        <dbReference type="ChEBI" id="CHEBI:29035"/>
    </cofactor>
    <text evidence="9">Binds 1 Mn(2+) ion per subunit.</text>
</comment>
<evidence type="ECO:0000256" key="1">
    <source>
        <dbReference type="ARBA" id="ARBA00011233"/>
    </source>
</evidence>
<sequence length="307" mass="32900">MNISKYLDVSEEVSLAINENRPVVALESTIISHGMPYPQNVETALNTEQIIRKNGAVPATIAIIGGKLKAGLSHDEIEYLGKKGLEVTKASRRDLPFLLANGEDGATTVATTMIIAALAGIQVFCTGGIGGVHRGAEITMDISADLEELSMTPVMVVCAGAKSILDLGLTLEYLETKGVPVIGYQTEELPAFYTRKSGFKVDYRIDTPEMLAKVFHAKTETGLQGGMLVTNPIPEKFAMDYDVINNAIDAAIKEAAQHGVHGKDTTPFLLAKIKELTGGDSLVSNIQLVYNNARLASNIAIELSKLK</sequence>
<dbReference type="GO" id="GO:0004730">
    <property type="term" value="F:pseudouridylate synthase activity"/>
    <property type="evidence" value="ECO:0007669"/>
    <property type="project" value="UniProtKB-UniRule"/>
</dbReference>
<gene>
    <name evidence="9" type="primary">psuG</name>
    <name evidence="10" type="ORF">SAMN02745691_02344</name>
</gene>
<dbReference type="SUPFAM" id="SSF110581">
    <property type="entry name" value="Indigoidine synthase A-like"/>
    <property type="match status" value="1"/>
</dbReference>
<dbReference type="RefSeq" id="WP_073994585.1">
    <property type="nucleotide sequence ID" value="NZ_FQYT01000032.1"/>
</dbReference>
<organism evidence="10 11">
    <name type="scientific">Parasporobacterium paucivorans DSM 15970</name>
    <dbReference type="NCBI Taxonomy" id="1122934"/>
    <lineage>
        <taxon>Bacteria</taxon>
        <taxon>Bacillati</taxon>
        <taxon>Bacillota</taxon>
        <taxon>Clostridia</taxon>
        <taxon>Lachnospirales</taxon>
        <taxon>Lachnospiraceae</taxon>
        <taxon>Parasporobacterium</taxon>
    </lineage>
</organism>
<dbReference type="OrthoDB" id="9805870at2"/>
<feature type="binding site" evidence="9">
    <location>
        <position position="89"/>
    </location>
    <ligand>
        <name>substrate</name>
    </ligand>
</feature>
<comment type="function">
    <text evidence="9">Catalyzes the reversible cleavage of pseudouridine 5'-phosphate (PsiMP) to ribose 5-phosphate and uracil. Functions biologically in the cleavage direction, as part of a pseudouridine degradation pathway.</text>
</comment>
<evidence type="ECO:0000313" key="10">
    <source>
        <dbReference type="EMBL" id="SHJ66928.1"/>
    </source>
</evidence>
<dbReference type="Gene3D" id="3.40.1790.10">
    <property type="entry name" value="Indigoidine synthase domain"/>
    <property type="match status" value="1"/>
</dbReference>
<dbReference type="GO" id="GO:0046872">
    <property type="term" value="F:metal ion binding"/>
    <property type="evidence" value="ECO:0007669"/>
    <property type="project" value="UniProtKB-KW"/>
</dbReference>
<evidence type="ECO:0000313" key="11">
    <source>
        <dbReference type="Proteomes" id="UP000184342"/>
    </source>
</evidence>
<proteinExistence type="inferred from homology"/>
<dbReference type="EC" id="4.2.1.70" evidence="7 9"/>
<comment type="similarity">
    <text evidence="9">Belongs to the pseudouridine-5'-phosphate glycosidase family.</text>
</comment>
<dbReference type="PANTHER" id="PTHR42909:SF1">
    <property type="entry name" value="CARBOHYDRATE KINASE PFKB DOMAIN-CONTAINING PROTEIN"/>
    <property type="match status" value="1"/>
</dbReference>
<dbReference type="Pfam" id="PF04227">
    <property type="entry name" value="Indigoidine_A"/>
    <property type="match status" value="1"/>
</dbReference>
<keyword evidence="6 9" id="KW-0326">Glycosidase</keyword>
<feature type="active site" description="Proton donor" evidence="9">
    <location>
        <position position="27"/>
    </location>
</feature>
<evidence type="ECO:0000256" key="8">
    <source>
        <dbReference type="ARBA" id="ARBA00073286"/>
    </source>
</evidence>
<dbReference type="EMBL" id="FQYT01000032">
    <property type="protein sequence ID" value="SHJ66928.1"/>
    <property type="molecule type" value="Genomic_DNA"/>
</dbReference>
<dbReference type="AlphaFoldDB" id="A0A1M6L6R1"/>
<dbReference type="FunFam" id="3.40.1790.10:FF:000001">
    <property type="entry name" value="Indigoidine synthase A family protein"/>
    <property type="match status" value="1"/>
</dbReference>
<keyword evidence="2 9" id="KW-0479">Metal-binding</keyword>
<dbReference type="InterPro" id="IPR022830">
    <property type="entry name" value="Indigdn_synthA-like"/>
</dbReference>
<dbReference type="HAMAP" id="MF_01876">
    <property type="entry name" value="PsiMP_glycosidase"/>
    <property type="match status" value="1"/>
</dbReference>
<dbReference type="GO" id="GO:0005737">
    <property type="term" value="C:cytoplasm"/>
    <property type="evidence" value="ECO:0007669"/>
    <property type="project" value="TreeGrafter"/>
</dbReference>
<evidence type="ECO:0000256" key="3">
    <source>
        <dbReference type="ARBA" id="ARBA00022801"/>
    </source>
</evidence>
<accession>A0A1M6L6R1</accession>
<evidence type="ECO:0000256" key="4">
    <source>
        <dbReference type="ARBA" id="ARBA00023211"/>
    </source>
</evidence>